<reference evidence="6 7" key="1">
    <citation type="journal article" date="2016" name="Nat. Commun.">
        <title>Thousands of microbial genomes shed light on interconnected biogeochemical processes in an aquifer system.</title>
        <authorList>
            <person name="Anantharaman K."/>
            <person name="Brown C.T."/>
            <person name="Hug L.A."/>
            <person name="Sharon I."/>
            <person name="Castelle C.J."/>
            <person name="Probst A.J."/>
            <person name="Thomas B.C."/>
            <person name="Singh A."/>
            <person name="Wilkins M.J."/>
            <person name="Karaoz U."/>
            <person name="Brodie E.L."/>
            <person name="Williams K.H."/>
            <person name="Hubbard S.S."/>
            <person name="Banfield J.F."/>
        </authorList>
    </citation>
    <scope>NUCLEOTIDE SEQUENCE [LARGE SCALE GENOMIC DNA]</scope>
</reference>
<dbReference type="Proteomes" id="UP000178264">
    <property type="component" value="Unassembled WGS sequence"/>
</dbReference>
<evidence type="ECO:0000313" key="7">
    <source>
        <dbReference type="Proteomes" id="UP000178264"/>
    </source>
</evidence>
<evidence type="ECO:0000256" key="1">
    <source>
        <dbReference type="ARBA" id="ARBA00004127"/>
    </source>
</evidence>
<evidence type="ECO:0000256" key="3">
    <source>
        <dbReference type="ARBA" id="ARBA00022989"/>
    </source>
</evidence>
<organism evidence="6 7">
    <name type="scientific">Candidatus Uhrbacteria bacterium RIFCSPLOWO2_02_FULL_49_11</name>
    <dbReference type="NCBI Taxonomy" id="1802409"/>
    <lineage>
        <taxon>Bacteria</taxon>
        <taxon>Candidatus Uhriibacteriota</taxon>
    </lineage>
</organism>
<evidence type="ECO:0000313" key="6">
    <source>
        <dbReference type="EMBL" id="OGL87659.1"/>
    </source>
</evidence>
<evidence type="ECO:0000256" key="5">
    <source>
        <dbReference type="SAM" id="Phobius"/>
    </source>
</evidence>
<feature type="transmembrane region" description="Helical" evidence="5">
    <location>
        <begin position="226"/>
        <end position="247"/>
    </location>
</feature>
<evidence type="ECO:0008006" key="8">
    <source>
        <dbReference type="Google" id="ProtNLM"/>
    </source>
</evidence>
<keyword evidence="4 5" id="KW-0472">Membrane</keyword>
<gene>
    <name evidence="6" type="ORF">A3I42_02850</name>
</gene>
<feature type="transmembrane region" description="Helical" evidence="5">
    <location>
        <begin position="164"/>
        <end position="186"/>
    </location>
</feature>
<dbReference type="GO" id="GO:0012505">
    <property type="term" value="C:endomembrane system"/>
    <property type="evidence" value="ECO:0007669"/>
    <property type="project" value="UniProtKB-SubCell"/>
</dbReference>
<dbReference type="CDD" id="cd02431">
    <property type="entry name" value="Ferritin_CCC1_C"/>
    <property type="match status" value="1"/>
</dbReference>
<name>A0A1F7VAT1_9BACT</name>
<keyword evidence="2 5" id="KW-0812">Transmembrane</keyword>
<sequence length="288" mass="32249">MLSSHLKEKALSTQRAEMTEHVVYTQLSRFSQNLRQKEIMMKIADKELQHYQFWKTHTKSEVACNKYKAWWYVGIARVCGITFGLKLMERDEEKADLTDDELAQLSPEADTHMKDEAHELVLIDSIAEERLKYMGSVVLGLNDALVELTGALAGYTLALQNVRLIAVTGLITGISAALSMAASEYLSTKTEGESKAPLTASFYTGSVYLFAVALLILPYFLFDNLYLCLGSTMLIAIALIVVFTFYITVAKGISFKKRFFEMAPVTLGIAALTFFVGFLVKTFFHLEV</sequence>
<comment type="caution">
    <text evidence="6">The sequence shown here is derived from an EMBL/GenBank/DDBJ whole genome shotgun (WGS) entry which is preliminary data.</text>
</comment>
<feature type="transmembrane region" description="Helical" evidence="5">
    <location>
        <begin position="259"/>
        <end position="280"/>
    </location>
</feature>
<evidence type="ECO:0000256" key="2">
    <source>
        <dbReference type="ARBA" id="ARBA00022692"/>
    </source>
</evidence>
<dbReference type="InterPro" id="IPR039376">
    <property type="entry name" value="Ferritin_CCC1_N"/>
</dbReference>
<keyword evidence="3 5" id="KW-1133">Transmembrane helix</keyword>
<dbReference type="EMBL" id="MGER01000066">
    <property type="protein sequence ID" value="OGL87659.1"/>
    <property type="molecule type" value="Genomic_DNA"/>
</dbReference>
<dbReference type="CDD" id="cd01044">
    <property type="entry name" value="Ferritin_CCC1_N"/>
    <property type="match status" value="1"/>
</dbReference>
<dbReference type="GO" id="GO:0030026">
    <property type="term" value="P:intracellular manganese ion homeostasis"/>
    <property type="evidence" value="ECO:0007669"/>
    <property type="project" value="InterPro"/>
</dbReference>
<protein>
    <recommendedName>
        <fullName evidence="8">Rubrerythrin family protein</fullName>
    </recommendedName>
</protein>
<dbReference type="GO" id="GO:0005384">
    <property type="term" value="F:manganese ion transmembrane transporter activity"/>
    <property type="evidence" value="ECO:0007669"/>
    <property type="project" value="InterPro"/>
</dbReference>
<accession>A0A1F7VAT1</accession>
<dbReference type="InterPro" id="IPR008217">
    <property type="entry name" value="Ccc1_fam"/>
</dbReference>
<dbReference type="AlphaFoldDB" id="A0A1F7VAT1"/>
<comment type="subcellular location">
    <subcellularLocation>
        <location evidence="1">Endomembrane system</location>
        <topology evidence="1">Multi-pass membrane protein</topology>
    </subcellularLocation>
</comment>
<dbReference type="Pfam" id="PF01988">
    <property type="entry name" value="VIT1"/>
    <property type="match status" value="1"/>
</dbReference>
<feature type="transmembrane region" description="Helical" evidence="5">
    <location>
        <begin position="198"/>
        <end position="220"/>
    </location>
</feature>
<evidence type="ECO:0000256" key="4">
    <source>
        <dbReference type="ARBA" id="ARBA00023136"/>
    </source>
</evidence>
<proteinExistence type="predicted"/>